<dbReference type="AlphaFoldDB" id="A0A0F9BT51"/>
<accession>A0A0F9BT51</accession>
<comment type="caution">
    <text evidence="1">The sequence shown here is derived from an EMBL/GenBank/DDBJ whole genome shotgun (WGS) entry which is preliminary data.</text>
</comment>
<sequence length="147" mass="16174">MKLVLTSVVLIGIAAVAGAIIMGNMTFDGTVVEHPYERGLRWDRENTLREQSGLEVAIISPELTVGKGTLEIFVKGSDGLSYEGPVTLRFSRPETTDLDRRYEATGRGGGRYEALVELPRHGAWEVSVDLRSGGNTVSFMRKVHVRQ</sequence>
<reference evidence="1" key="1">
    <citation type="journal article" date="2015" name="Nature">
        <title>Complex archaea that bridge the gap between prokaryotes and eukaryotes.</title>
        <authorList>
            <person name="Spang A."/>
            <person name="Saw J.H."/>
            <person name="Jorgensen S.L."/>
            <person name="Zaremba-Niedzwiedzka K."/>
            <person name="Martijn J."/>
            <person name="Lind A.E."/>
            <person name="van Eijk R."/>
            <person name="Schleper C."/>
            <person name="Guy L."/>
            <person name="Ettema T.J."/>
        </authorList>
    </citation>
    <scope>NUCLEOTIDE SEQUENCE</scope>
</reference>
<dbReference type="EMBL" id="LAZR01050353">
    <property type="protein sequence ID" value="KKK87541.1"/>
    <property type="molecule type" value="Genomic_DNA"/>
</dbReference>
<dbReference type="Pfam" id="PF05751">
    <property type="entry name" value="FixH"/>
    <property type="match status" value="1"/>
</dbReference>
<evidence type="ECO:0008006" key="2">
    <source>
        <dbReference type="Google" id="ProtNLM"/>
    </source>
</evidence>
<protein>
    <recommendedName>
        <fullName evidence="2">YtkA-like domain-containing protein</fullName>
    </recommendedName>
</protein>
<proteinExistence type="predicted"/>
<name>A0A0F9BT51_9ZZZZ</name>
<organism evidence="1">
    <name type="scientific">marine sediment metagenome</name>
    <dbReference type="NCBI Taxonomy" id="412755"/>
    <lineage>
        <taxon>unclassified sequences</taxon>
        <taxon>metagenomes</taxon>
        <taxon>ecological metagenomes</taxon>
    </lineage>
</organism>
<dbReference type="InterPro" id="IPR008620">
    <property type="entry name" value="FixH"/>
</dbReference>
<evidence type="ECO:0000313" key="1">
    <source>
        <dbReference type="EMBL" id="KKK87541.1"/>
    </source>
</evidence>
<gene>
    <name evidence="1" type="ORF">LCGC14_2752210</name>
</gene>